<dbReference type="InterPro" id="IPR049718">
    <property type="entry name" value="AKO59007-like"/>
</dbReference>
<dbReference type="EMBL" id="NWTK01000002">
    <property type="protein sequence ID" value="PKR55407.1"/>
    <property type="molecule type" value="Genomic_DNA"/>
</dbReference>
<protein>
    <submittedName>
        <fullName evidence="1">Phage major capsid protein</fullName>
    </submittedName>
</protein>
<gene>
    <name evidence="1" type="ORF">COO20_04350</name>
</gene>
<proteinExistence type="predicted"/>
<sequence length="318" mass="35166">MASANPSFDDIVTTTLRGYSGKFADNVTNHNALLRYINEKGNKKYATGRSIVQELDYAENSTVKWYSGSEVLDVSGSETFTAAEFTYKQLNGNVVINGLEEIQNSGTEAVHNLLRSRVKNLDRSLKNTMATAIYGDGTGSNGKEIGGLQLLVADVNTNTVGGIDANAYAFWRNQVYDFSANSVTPSSGTIQTAMNDMFVETTRGADKTDFIVADKTYYIYYWESLQAQQRFTVDTKAAAGFQNIAYAGNISVFFDSECPAEHMYFLNTDYLHLRPSKGREFTPSKERMSVNQDAMVKPVFWAGNMTCSNRSLQGVIHA</sequence>
<name>A0A2N3KY48_9PROT</name>
<comment type="caution">
    <text evidence="1">The sequence shown here is derived from an EMBL/GenBank/DDBJ whole genome shotgun (WGS) entry which is preliminary data.</text>
</comment>
<dbReference type="RefSeq" id="WP_101264456.1">
    <property type="nucleotide sequence ID" value="NZ_NWTK01000002.1"/>
</dbReference>
<evidence type="ECO:0000313" key="2">
    <source>
        <dbReference type="Proteomes" id="UP000233597"/>
    </source>
</evidence>
<dbReference type="NCBIfam" id="NF033394">
    <property type="entry name" value="capsid_maj_Podo"/>
    <property type="match status" value="1"/>
</dbReference>
<reference evidence="1 2" key="1">
    <citation type="submission" date="2017-09" db="EMBL/GenBank/DDBJ databases">
        <title>Biodiversity and function of Thalassospira species in the particle-attached aromatic-hydrocarbon-degrading consortia from the surface seawater of the South China Sea.</title>
        <authorList>
            <person name="Dong C."/>
            <person name="Liu R."/>
            <person name="Shao Z."/>
        </authorList>
    </citation>
    <scope>NUCLEOTIDE SEQUENCE [LARGE SCALE GENOMIC DNA]</scope>
    <source>
        <strain evidence="1 2">CSC1P2</strain>
    </source>
</reference>
<dbReference type="Proteomes" id="UP000233597">
    <property type="component" value="Unassembled WGS sequence"/>
</dbReference>
<dbReference type="OrthoDB" id="7220886at2"/>
<accession>A0A2N3KY48</accession>
<evidence type="ECO:0000313" key="1">
    <source>
        <dbReference type="EMBL" id="PKR55407.1"/>
    </source>
</evidence>
<dbReference type="AlphaFoldDB" id="A0A2N3KY48"/>
<organism evidence="1 2">
    <name type="scientific">Thalassospira marina</name>
    <dbReference type="NCBI Taxonomy" id="2048283"/>
    <lineage>
        <taxon>Bacteria</taxon>
        <taxon>Pseudomonadati</taxon>
        <taxon>Pseudomonadota</taxon>
        <taxon>Alphaproteobacteria</taxon>
        <taxon>Rhodospirillales</taxon>
        <taxon>Thalassospiraceae</taxon>
        <taxon>Thalassospira</taxon>
    </lineage>
</organism>